<dbReference type="EMBL" id="CAJVCH010096242">
    <property type="protein sequence ID" value="CAG7723179.1"/>
    <property type="molecule type" value="Genomic_DNA"/>
</dbReference>
<evidence type="ECO:0000313" key="2">
    <source>
        <dbReference type="Proteomes" id="UP000708208"/>
    </source>
</evidence>
<evidence type="ECO:0000313" key="1">
    <source>
        <dbReference type="EMBL" id="CAG7723179.1"/>
    </source>
</evidence>
<sequence length="29" mass="3257">MWASSQILVTLATFTTYVLVNEKNVLDAK</sequence>
<keyword evidence="2" id="KW-1185">Reference proteome</keyword>
<organism evidence="1 2">
    <name type="scientific">Allacma fusca</name>
    <dbReference type="NCBI Taxonomy" id="39272"/>
    <lineage>
        <taxon>Eukaryota</taxon>
        <taxon>Metazoa</taxon>
        <taxon>Ecdysozoa</taxon>
        <taxon>Arthropoda</taxon>
        <taxon>Hexapoda</taxon>
        <taxon>Collembola</taxon>
        <taxon>Symphypleona</taxon>
        <taxon>Sminthuridae</taxon>
        <taxon>Allacma</taxon>
    </lineage>
</organism>
<feature type="non-terminal residue" evidence="1">
    <location>
        <position position="29"/>
    </location>
</feature>
<comment type="caution">
    <text evidence="1">The sequence shown here is derived from an EMBL/GenBank/DDBJ whole genome shotgun (WGS) entry which is preliminary data.</text>
</comment>
<name>A0A8J2JNQ6_9HEXA</name>
<accession>A0A8J2JNQ6</accession>
<gene>
    <name evidence="1" type="ORF">AFUS01_LOCUS12280</name>
</gene>
<proteinExistence type="predicted"/>
<dbReference type="Proteomes" id="UP000708208">
    <property type="component" value="Unassembled WGS sequence"/>
</dbReference>
<dbReference type="AlphaFoldDB" id="A0A8J2JNQ6"/>
<reference evidence="1" key="1">
    <citation type="submission" date="2021-06" db="EMBL/GenBank/DDBJ databases">
        <authorList>
            <person name="Hodson N. C."/>
            <person name="Mongue J. A."/>
            <person name="Jaron S. K."/>
        </authorList>
    </citation>
    <scope>NUCLEOTIDE SEQUENCE</scope>
</reference>
<protein>
    <submittedName>
        <fullName evidence="1">Uncharacterized protein</fullName>
    </submittedName>
</protein>